<protein>
    <recommendedName>
        <fullName evidence="3">Transposase</fullName>
    </recommendedName>
</protein>
<evidence type="ECO:0000313" key="1">
    <source>
        <dbReference type="EMBL" id="GAA0905299.1"/>
    </source>
</evidence>
<dbReference type="EMBL" id="BAAAHG010000004">
    <property type="protein sequence ID" value="GAA0905299.1"/>
    <property type="molecule type" value="Genomic_DNA"/>
</dbReference>
<reference evidence="2" key="1">
    <citation type="journal article" date="2019" name="Int. J. Syst. Evol. Microbiol.">
        <title>The Global Catalogue of Microorganisms (GCM) 10K type strain sequencing project: providing services to taxonomists for standard genome sequencing and annotation.</title>
        <authorList>
            <consortium name="The Broad Institute Genomics Platform"/>
            <consortium name="The Broad Institute Genome Sequencing Center for Infectious Disease"/>
            <person name="Wu L."/>
            <person name="Ma J."/>
        </authorList>
    </citation>
    <scope>NUCLEOTIDE SEQUENCE [LARGE SCALE GENOMIC DNA]</scope>
    <source>
        <strain evidence="2">JCM 10673</strain>
    </source>
</reference>
<accession>A0ABP3YXA9</accession>
<keyword evidence="2" id="KW-1185">Reference proteome</keyword>
<dbReference type="Proteomes" id="UP001501005">
    <property type="component" value="Unassembled WGS sequence"/>
</dbReference>
<gene>
    <name evidence="1" type="ORF">GCM10009549_09430</name>
</gene>
<sequence length="67" mass="7573">MLLPGQPVPRIRAVEALRVRQGVLGNLHGCRAGPATWRTTRSLTREQLIAHIQRWEAELARLKDNHG</sequence>
<dbReference type="RefSeq" id="WP_344047046.1">
    <property type="nucleotide sequence ID" value="NZ_BAAAHG010000004.1"/>
</dbReference>
<name>A0ABP3YXA9_9ACTN</name>
<proteinExistence type="predicted"/>
<evidence type="ECO:0008006" key="3">
    <source>
        <dbReference type="Google" id="ProtNLM"/>
    </source>
</evidence>
<evidence type="ECO:0000313" key="2">
    <source>
        <dbReference type="Proteomes" id="UP001501005"/>
    </source>
</evidence>
<organism evidence="1 2">
    <name type="scientific">Streptomyces thermoalcalitolerans</name>
    <dbReference type="NCBI Taxonomy" id="65605"/>
    <lineage>
        <taxon>Bacteria</taxon>
        <taxon>Bacillati</taxon>
        <taxon>Actinomycetota</taxon>
        <taxon>Actinomycetes</taxon>
        <taxon>Kitasatosporales</taxon>
        <taxon>Streptomycetaceae</taxon>
        <taxon>Streptomyces</taxon>
    </lineage>
</organism>
<comment type="caution">
    <text evidence="1">The sequence shown here is derived from an EMBL/GenBank/DDBJ whole genome shotgun (WGS) entry which is preliminary data.</text>
</comment>